<feature type="compositionally biased region" description="Basic residues" evidence="1">
    <location>
        <begin position="72"/>
        <end position="83"/>
    </location>
</feature>
<sequence>MHKVYGPHCAVNDNMVSASQIDVICESDDDEEQQEFGEEGGNNEEAHIYGITESAPHQSMGNQPSVLIEIPKHKRRSRQHGNRGGRTISRGRNQSSRQITQTPQRRAVMDTHLTNIDSYLATMQTPIQMLNARS</sequence>
<dbReference type="AlphaFoldDB" id="A0A6D2K2U0"/>
<evidence type="ECO:0000256" key="1">
    <source>
        <dbReference type="SAM" id="MobiDB-lite"/>
    </source>
</evidence>
<proteinExistence type="predicted"/>
<dbReference type="EMBL" id="CACVBM020001285">
    <property type="protein sequence ID" value="CAA7043691.1"/>
    <property type="molecule type" value="Genomic_DNA"/>
</dbReference>
<name>A0A6D2K2U0_9BRAS</name>
<comment type="caution">
    <text evidence="2">The sequence shown here is derived from an EMBL/GenBank/DDBJ whole genome shotgun (WGS) entry which is preliminary data.</text>
</comment>
<keyword evidence="3" id="KW-1185">Reference proteome</keyword>
<protein>
    <submittedName>
        <fullName evidence="2">Uncharacterized protein</fullName>
    </submittedName>
</protein>
<evidence type="ECO:0000313" key="3">
    <source>
        <dbReference type="Proteomes" id="UP000467841"/>
    </source>
</evidence>
<gene>
    <name evidence="2" type="ORF">MERR_LOCUS30926</name>
</gene>
<organism evidence="2 3">
    <name type="scientific">Microthlaspi erraticum</name>
    <dbReference type="NCBI Taxonomy" id="1685480"/>
    <lineage>
        <taxon>Eukaryota</taxon>
        <taxon>Viridiplantae</taxon>
        <taxon>Streptophyta</taxon>
        <taxon>Embryophyta</taxon>
        <taxon>Tracheophyta</taxon>
        <taxon>Spermatophyta</taxon>
        <taxon>Magnoliopsida</taxon>
        <taxon>eudicotyledons</taxon>
        <taxon>Gunneridae</taxon>
        <taxon>Pentapetalae</taxon>
        <taxon>rosids</taxon>
        <taxon>malvids</taxon>
        <taxon>Brassicales</taxon>
        <taxon>Brassicaceae</taxon>
        <taxon>Coluteocarpeae</taxon>
        <taxon>Microthlaspi</taxon>
    </lineage>
</organism>
<reference evidence="2" key="1">
    <citation type="submission" date="2020-01" db="EMBL/GenBank/DDBJ databases">
        <authorList>
            <person name="Mishra B."/>
        </authorList>
    </citation>
    <scope>NUCLEOTIDE SEQUENCE [LARGE SCALE GENOMIC DNA]</scope>
</reference>
<evidence type="ECO:0000313" key="2">
    <source>
        <dbReference type="EMBL" id="CAA7043691.1"/>
    </source>
</evidence>
<accession>A0A6D2K2U0</accession>
<dbReference type="Proteomes" id="UP000467841">
    <property type="component" value="Unassembled WGS sequence"/>
</dbReference>
<feature type="compositionally biased region" description="Polar residues" evidence="1">
    <location>
        <begin position="90"/>
        <end position="104"/>
    </location>
</feature>
<feature type="region of interest" description="Disordered" evidence="1">
    <location>
        <begin position="69"/>
        <end position="107"/>
    </location>
</feature>